<dbReference type="AlphaFoldDB" id="A0ABD3I4W3"/>
<comment type="caution">
    <text evidence="2">The sequence shown here is derived from an EMBL/GenBank/DDBJ whole genome shotgun (WGS) entry which is preliminary data.</text>
</comment>
<accession>A0ABD3I4W3</accession>
<name>A0ABD3I4W3_9MARC</name>
<gene>
    <name evidence="2" type="ORF">R1sor_012709</name>
</gene>
<proteinExistence type="predicted"/>
<dbReference type="EMBL" id="JBJQOH010000002">
    <property type="protein sequence ID" value="KAL3698633.1"/>
    <property type="molecule type" value="Genomic_DNA"/>
</dbReference>
<protein>
    <submittedName>
        <fullName evidence="2">Uncharacterized protein</fullName>
    </submittedName>
</protein>
<feature type="compositionally biased region" description="Basic and acidic residues" evidence="1">
    <location>
        <begin position="27"/>
        <end position="51"/>
    </location>
</feature>
<evidence type="ECO:0000313" key="2">
    <source>
        <dbReference type="EMBL" id="KAL3698633.1"/>
    </source>
</evidence>
<evidence type="ECO:0000256" key="1">
    <source>
        <dbReference type="SAM" id="MobiDB-lite"/>
    </source>
</evidence>
<feature type="compositionally biased region" description="Polar residues" evidence="1">
    <location>
        <begin position="17"/>
        <end position="26"/>
    </location>
</feature>
<sequence>MEEKNVSSCEGLKCHVTATTESISPTREQRESKVECPEDEDKKKGEVRDDNETPGTSQTKKTDWAEEEFWKPIEYFADDCNLPNEGLMPNDVPKTLVSDEVLLDVEKEKLNTSTKVMPDSTSAMDTIGLSIGEGSGAGGTDAMAFPALSSSVITDEQKIVTCVASAIRSTMPEIEYLKREILDSEEKGQVTRDEIDRLSSDITKFSEQLDTV</sequence>
<keyword evidence="3" id="KW-1185">Reference proteome</keyword>
<evidence type="ECO:0000313" key="3">
    <source>
        <dbReference type="Proteomes" id="UP001633002"/>
    </source>
</evidence>
<feature type="region of interest" description="Disordered" evidence="1">
    <location>
        <begin position="1"/>
        <end position="64"/>
    </location>
</feature>
<dbReference type="Proteomes" id="UP001633002">
    <property type="component" value="Unassembled WGS sequence"/>
</dbReference>
<reference evidence="2 3" key="1">
    <citation type="submission" date="2024-09" db="EMBL/GenBank/DDBJ databases">
        <title>Chromosome-scale assembly of Riccia sorocarpa.</title>
        <authorList>
            <person name="Paukszto L."/>
        </authorList>
    </citation>
    <scope>NUCLEOTIDE SEQUENCE [LARGE SCALE GENOMIC DNA]</scope>
    <source>
        <strain evidence="2">LP-2024</strain>
        <tissue evidence="2">Aerial parts of the thallus</tissue>
    </source>
</reference>
<organism evidence="2 3">
    <name type="scientific">Riccia sorocarpa</name>
    <dbReference type="NCBI Taxonomy" id="122646"/>
    <lineage>
        <taxon>Eukaryota</taxon>
        <taxon>Viridiplantae</taxon>
        <taxon>Streptophyta</taxon>
        <taxon>Embryophyta</taxon>
        <taxon>Marchantiophyta</taxon>
        <taxon>Marchantiopsida</taxon>
        <taxon>Marchantiidae</taxon>
        <taxon>Marchantiales</taxon>
        <taxon>Ricciaceae</taxon>
        <taxon>Riccia</taxon>
    </lineage>
</organism>